<organism evidence="4 5">
    <name type="scientific">Tripterygium wilfordii</name>
    <name type="common">Thunder God vine</name>
    <dbReference type="NCBI Taxonomy" id="458696"/>
    <lineage>
        <taxon>Eukaryota</taxon>
        <taxon>Viridiplantae</taxon>
        <taxon>Streptophyta</taxon>
        <taxon>Embryophyta</taxon>
        <taxon>Tracheophyta</taxon>
        <taxon>Spermatophyta</taxon>
        <taxon>Magnoliopsida</taxon>
        <taxon>eudicotyledons</taxon>
        <taxon>Gunneridae</taxon>
        <taxon>Pentapetalae</taxon>
        <taxon>rosids</taxon>
        <taxon>fabids</taxon>
        <taxon>Celastrales</taxon>
        <taxon>Celastraceae</taxon>
        <taxon>Tripterygium</taxon>
    </lineage>
</organism>
<dbReference type="InParanoid" id="A0A7J7DAQ6"/>
<keyword evidence="2" id="KW-0677">Repeat</keyword>
<dbReference type="SMART" id="SM00320">
    <property type="entry name" value="WD40"/>
    <property type="match status" value="4"/>
</dbReference>
<dbReference type="PROSITE" id="PS50294">
    <property type="entry name" value="WD_REPEATS_REGION"/>
    <property type="match status" value="1"/>
</dbReference>
<keyword evidence="5" id="KW-1185">Reference proteome</keyword>
<dbReference type="PANTHER" id="PTHR44083">
    <property type="entry name" value="TOPLESS-RELATED PROTEIN 1-RELATED"/>
    <property type="match status" value="1"/>
</dbReference>
<dbReference type="PROSITE" id="PS50082">
    <property type="entry name" value="WD_REPEATS_2"/>
    <property type="match status" value="1"/>
</dbReference>
<dbReference type="AlphaFoldDB" id="A0A7J7DAQ6"/>
<name>A0A7J7DAQ6_TRIWF</name>
<proteinExistence type="predicted"/>
<evidence type="ECO:0000313" key="5">
    <source>
        <dbReference type="Proteomes" id="UP000593562"/>
    </source>
</evidence>
<keyword evidence="1 3" id="KW-0853">WD repeat</keyword>
<dbReference type="InterPro" id="IPR027728">
    <property type="entry name" value="Topless_fam"/>
</dbReference>
<dbReference type="InterPro" id="IPR001680">
    <property type="entry name" value="WD40_rpt"/>
</dbReference>
<comment type="caution">
    <text evidence="4">The sequence shown here is derived from an EMBL/GenBank/DDBJ whole genome shotgun (WGS) entry which is preliminary data.</text>
</comment>
<evidence type="ECO:0000256" key="1">
    <source>
        <dbReference type="ARBA" id="ARBA00022574"/>
    </source>
</evidence>
<feature type="repeat" description="WD" evidence="3">
    <location>
        <begin position="91"/>
        <end position="125"/>
    </location>
</feature>
<protein>
    <submittedName>
        <fullName evidence="4">Uncharacterized protein</fullName>
    </submittedName>
</protein>
<evidence type="ECO:0000256" key="3">
    <source>
        <dbReference type="PROSITE-ProRule" id="PRU00221"/>
    </source>
</evidence>
<dbReference type="Proteomes" id="UP000593562">
    <property type="component" value="Unassembled WGS sequence"/>
</dbReference>
<dbReference type="Gene3D" id="2.130.10.10">
    <property type="entry name" value="YVTN repeat-like/Quinoprotein amine dehydrogenase"/>
    <property type="match status" value="1"/>
</dbReference>
<evidence type="ECO:0000313" key="4">
    <source>
        <dbReference type="EMBL" id="KAF5743338.1"/>
    </source>
</evidence>
<dbReference type="InterPro" id="IPR019775">
    <property type="entry name" value="WD40_repeat_CS"/>
</dbReference>
<sequence length="286" mass="31258">MINDLTREITEETLSCFALSKNDSYLMSASRGKLSLYNLLTFKTMTTIMPPPPVATCVAFYPQDNNAVAIGMDDSTIIIYSFHLAKVISKLESHSQPVTGLAFSNILKVLVSSGADAQIVLWNVDGWGKQKSRSLKFPPIKKITGTFSDTFIQFHQDQTHFLIVHDTHLAIYEAKNLQRVKQWVPGNSTSISHATFSSDSQIVYACFMDGTISIFDASNLELHCQIASTENLHPSSSSSNVYPCVTAAHPQKPTQFAVGLTDGGVIVLEPPKPGGKWGYAAAIVAR</sequence>
<evidence type="ECO:0000256" key="2">
    <source>
        <dbReference type="ARBA" id="ARBA00022737"/>
    </source>
</evidence>
<dbReference type="EMBL" id="JAAARO010000009">
    <property type="protein sequence ID" value="KAF5743338.1"/>
    <property type="molecule type" value="Genomic_DNA"/>
</dbReference>
<dbReference type="Pfam" id="PF00400">
    <property type="entry name" value="WD40"/>
    <property type="match status" value="2"/>
</dbReference>
<accession>A0A7J7DAQ6</accession>
<dbReference type="SUPFAM" id="SSF50978">
    <property type="entry name" value="WD40 repeat-like"/>
    <property type="match status" value="1"/>
</dbReference>
<dbReference type="PROSITE" id="PS00678">
    <property type="entry name" value="WD_REPEATS_1"/>
    <property type="match status" value="1"/>
</dbReference>
<dbReference type="InterPro" id="IPR036322">
    <property type="entry name" value="WD40_repeat_dom_sf"/>
</dbReference>
<dbReference type="PANTHER" id="PTHR44083:SF30">
    <property type="entry name" value="TOPLESS-LIKE PROTEIN"/>
    <property type="match status" value="1"/>
</dbReference>
<dbReference type="InterPro" id="IPR015943">
    <property type="entry name" value="WD40/YVTN_repeat-like_dom_sf"/>
</dbReference>
<reference evidence="4 5" key="1">
    <citation type="journal article" date="2020" name="Nat. Commun.">
        <title>Genome of Tripterygium wilfordii and identification of cytochrome P450 involved in triptolide biosynthesis.</title>
        <authorList>
            <person name="Tu L."/>
            <person name="Su P."/>
            <person name="Zhang Z."/>
            <person name="Gao L."/>
            <person name="Wang J."/>
            <person name="Hu T."/>
            <person name="Zhou J."/>
            <person name="Zhang Y."/>
            <person name="Zhao Y."/>
            <person name="Liu Y."/>
            <person name="Song Y."/>
            <person name="Tong Y."/>
            <person name="Lu Y."/>
            <person name="Yang J."/>
            <person name="Xu C."/>
            <person name="Jia M."/>
            <person name="Peters R.J."/>
            <person name="Huang L."/>
            <person name="Gao W."/>
        </authorList>
    </citation>
    <scope>NUCLEOTIDE SEQUENCE [LARGE SCALE GENOMIC DNA]</scope>
    <source>
        <strain evidence="5">cv. XIE 37</strain>
        <tissue evidence="4">Leaf</tissue>
    </source>
</reference>
<dbReference type="GO" id="GO:0006355">
    <property type="term" value="P:regulation of DNA-templated transcription"/>
    <property type="evidence" value="ECO:0007669"/>
    <property type="project" value="InterPro"/>
</dbReference>
<gene>
    <name evidence="4" type="ORF">HS088_TW09G01405</name>
</gene>